<keyword evidence="3" id="KW-0812">Transmembrane</keyword>
<accession>A0A1E3W7F0</accession>
<evidence type="ECO:0000256" key="1">
    <source>
        <dbReference type="ARBA" id="ARBA00004651"/>
    </source>
</evidence>
<protein>
    <recommendedName>
        <fullName evidence="7">Single Cache domain-containing protein</fullName>
    </recommendedName>
</protein>
<feature type="chain" id="PRO_5009139198" description="Single Cache domain-containing protein" evidence="6">
    <location>
        <begin position="29"/>
        <end position="158"/>
    </location>
</feature>
<dbReference type="OrthoDB" id="8454481at2"/>
<comment type="caution">
    <text evidence="8">The sequence shown here is derived from an EMBL/GenBank/DDBJ whole genome shotgun (WGS) entry which is preliminary data.</text>
</comment>
<dbReference type="EMBL" id="LPWF01000004">
    <property type="protein sequence ID" value="ODS01660.1"/>
    <property type="molecule type" value="Genomic_DNA"/>
</dbReference>
<comment type="subcellular location">
    <subcellularLocation>
        <location evidence="1">Cell membrane</location>
        <topology evidence="1">Multi-pass membrane protein</topology>
    </subcellularLocation>
</comment>
<keyword evidence="2" id="KW-1003">Cell membrane</keyword>
<dbReference type="Pfam" id="PF17200">
    <property type="entry name" value="sCache_2"/>
    <property type="match status" value="1"/>
</dbReference>
<name>A0A1E3W7F0_9HYPH</name>
<sequence>MTEPWKHRLGAFAGLALFVVLAAAPAAAQDHATPAEAKAMLERAVAALQQDQAAALAAFSAAADGFREKDLYVFCGNADTGMETAHGTEPWRVGTDTLRGQVDVNGKKYGEEIYAVAKEGEFNIVDYSFPRPGEHDPVPKASYITKVGDQICGVGYYK</sequence>
<evidence type="ECO:0000256" key="5">
    <source>
        <dbReference type="ARBA" id="ARBA00023136"/>
    </source>
</evidence>
<dbReference type="InterPro" id="IPR033480">
    <property type="entry name" value="sCache_2"/>
</dbReference>
<evidence type="ECO:0000256" key="4">
    <source>
        <dbReference type="ARBA" id="ARBA00022989"/>
    </source>
</evidence>
<keyword evidence="4" id="KW-1133">Transmembrane helix</keyword>
<keyword evidence="9" id="KW-1185">Reference proteome</keyword>
<evidence type="ECO:0000256" key="2">
    <source>
        <dbReference type="ARBA" id="ARBA00022475"/>
    </source>
</evidence>
<dbReference type="Proteomes" id="UP000094472">
    <property type="component" value="Unassembled WGS sequence"/>
</dbReference>
<proteinExistence type="predicted"/>
<dbReference type="Gene3D" id="3.30.450.20">
    <property type="entry name" value="PAS domain"/>
    <property type="match status" value="1"/>
</dbReference>
<evidence type="ECO:0000259" key="7">
    <source>
        <dbReference type="Pfam" id="PF17200"/>
    </source>
</evidence>
<dbReference type="STRING" id="1774969.AUC69_05185"/>
<reference evidence="8 9" key="1">
    <citation type="journal article" date="2016" name="Environ. Microbiol.">
        <title>New Methyloceanibacter diversity from North Sea sediments includes methanotroph containing solely the soluble methane monooxygenase.</title>
        <authorList>
            <person name="Vekeman B."/>
            <person name="Kerckhof F.M."/>
            <person name="Cremers G."/>
            <person name="de Vos P."/>
            <person name="Vandamme P."/>
            <person name="Boon N."/>
            <person name="Op den Camp H.J."/>
            <person name="Heylen K."/>
        </authorList>
    </citation>
    <scope>NUCLEOTIDE SEQUENCE [LARGE SCALE GENOMIC DNA]</scope>
    <source>
        <strain evidence="8 9">R-67175</strain>
    </source>
</reference>
<evidence type="ECO:0000256" key="6">
    <source>
        <dbReference type="SAM" id="SignalP"/>
    </source>
</evidence>
<evidence type="ECO:0000313" key="9">
    <source>
        <dbReference type="Proteomes" id="UP000094472"/>
    </source>
</evidence>
<keyword evidence="6" id="KW-0732">Signal</keyword>
<feature type="signal peptide" evidence="6">
    <location>
        <begin position="1"/>
        <end position="28"/>
    </location>
</feature>
<dbReference type="GO" id="GO:0005886">
    <property type="term" value="C:plasma membrane"/>
    <property type="evidence" value="ECO:0007669"/>
    <property type="project" value="UniProtKB-SubCell"/>
</dbReference>
<feature type="domain" description="Single Cache" evidence="7">
    <location>
        <begin position="29"/>
        <end position="146"/>
    </location>
</feature>
<dbReference type="RefSeq" id="WP_083238959.1">
    <property type="nucleotide sequence ID" value="NZ_LPWF01000004.1"/>
</dbReference>
<evidence type="ECO:0000313" key="8">
    <source>
        <dbReference type="EMBL" id="ODS01660.1"/>
    </source>
</evidence>
<gene>
    <name evidence="8" type="ORF">AUC69_05185</name>
</gene>
<evidence type="ECO:0000256" key="3">
    <source>
        <dbReference type="ARBA" id="ARBA00022692"/>
    </source>
</evidence>
<organism evidence="8 9">
    <name type="scientific">Methyloceanibacter superfactus</name>
    <dbReference type="NCBI Taxonomy" id="1774969"/>
    <lineage>
        <taxon>Bacteria</taxon>
        <taxon>Pseudomonadati</taxon>
        <taxon>Pseudomonadota</taxon>
        <taxon>Alphaproteobacteria</taxon>
        <taxon>Hyphomicrobiales</taxon>
        <taxon>Hyphomicrobiaceae</taxon>
        <taxon>Methyloceanibacter</taxon>
    </lineage>
</organism>
<dbReference type="AlphaFoldDB" id="A0A1E3W7F0"/>
<keyword evidence="5" id="KW-0472">Membrane</keyword>